<accession>A0A223KLZ2</accession>
<protein>
    <submittedName>
        <fullName evidence="2">Uncharacterized protein</fullName>
    </submittedName>
</protein>
<feature type="transmembrane region" description="Helical" evidence="1">
    <location>
        <begin position="72"/>
        <end position="94"/>
    </location>
</feature>
<sequence length="155" mass="18544">MKNNKVVTLFFSGYFLLLLSLILGVLFFQYERNEEETINLSFSEELEKYEKEVEVREMELSNSRKWTVSKEFALTAVTIGAILDVVLVVLWAKYENKKKKSPAAFNKKRWRDSKWFWYIFAFGVIQPKNHKLVINWANMVTLFFLMHLLFFFLFS</sequence>
<keyword evidence="3" id="KW-1185">Reference proteome</keyword>
<dbReference type="AlphaFoldDB" id="A0A223KLZ2"/>
<evidence type="ECO:0000313" key="2">
    <source>
        <dbReference type="EMBL" id="AST90387.1"/>
    </source>
</evidence>
<feature type="transmembrane region" description="Helical" evidence="1">
    <location>
        <begin position="136"/>
        <end position="154"/>
    </location>
</feature>
<dbReference type="EMBL" id="CP018866">
    <property type="protein sequence ID" value="AST90387.1"/>
    <property type="molecule type" value="Genomic_DNA"/>
</dbReference>
<dbReference type="KEGG" id="bcoh:BC6307_03425"/>
<evidence type="ECO:0000313" key="3">
    <source>
        <dbReference type="Proteomes" id="UP000215224"/>
    </source>
</evidence>
<gene>
    <name evidence="2" type="ORF">BC6307_03425</name>
</gene>
<keyword evidence="1" id="KW-1133">Transmembrane helix</keyword>
<keyword evidence="1" id="KW-0812">Transmembrane</keyword>
<proteinExistence type="predicted"/>
<dbReference type="RefSeq" id="WP_066416734.1">
    <property type="nucleotide sequence ID" value="NZ_CP018866.1"/>
</dbReference>
<dbReference type="STRING" id="1314751.GCA_001591425_02564"/>
<dbReference type="Proteomes" id="UP000215224">
    <property type="component" value="Chromosome"/>
</dbReference>
<keyword evidence="1" id="KW-0472">Membrane</keyword>
<name>A0A223KLZ2_9BACI</name>
<reference evidence="2 3" key="1">
    <citation type="submission" date="2016-12" db="EMBL/GenBank/DDBJ databases">
        <title>The whole genome sequencing and assembly of Bacillus cohnii DSM 6307T strain.</title>
        <authorList>
            <person name="Lee Y.-J."/>
            <person name="Yi H."/>
            <person name="Bahn Y.-S."/>
            <person name="Kim J.F."/>
            <person name="Lee D.-W."/>
        </authorList>
    </citation>
    <scope>NUCLEOTIDE SEQUENCE [LARGE SCALE GENOMIC DNA]</scope>
    <source>
        <strain evidence="2 3">DSM 6307</strain>
    </source>
</reference>
<feature type="transmembrane region" description="Helical" evidence="1">
    <location>
        <begin position="7"/>
        <end position="30"/>
    </location>
</feature>
<evidence type="ECO:0000256" key="1">
    <source>
        <dbReference type="SAM" id="Phobius"/>
    </source>
</evidence>
<organism evidence="2 3">
    <name type="scientific">Sutcliffiella cohnii</name>
    <dbReference type="NCBI Taxonomy" id="33932"/>
    <lineage>
        <taxon>Bacteria</taxon>
        <taxon>Bacillati</taxon>
        <taxon>Bacillota</taxon>
        <taxon>Bacilli</taxon>
        <taxon>Bacillales</taxon>
        <taxon>Bacillaceae</taxon>
        <taxon>Sutcliffiella</taxon>
    </lineage>
</organism>